<proteinExistence type="predicted"/>
<evidence type="ECO:0000313" key="2">
    <source>
        <dbReference type="EMBL" id="SDZ88207.1"/>
    </source>
</evidence>
<evidence type="ECO:0000256" key="1">
    <source>
        <dbReference type="SAM" id="SignalP"/>
    </source>
</evidence>
<sequence>MKKIITFCFFAFALVIGTQNVVAQNKLEINKEANEKAYELRKQLKFSDDVLEETYQAYKGKALKKYSLAKHHGVDTPAYKKNMATLEADFKAKMESILTEEQYSRFVILNESK</sequence>
<dbReference type="RefSeq" id="WP_092132379.1">
    <property type="nucleotide sequence ID" value="NZ_FNQK01000003.1"/>
</dbReference>
<gene>
    <name evidence="2" type="ORF">SAMN04487990_103173</name>
</gene>
<keyword evidence="1" id="KW-0732">Signal</keyword>
<name>A0A1H3WM10_BIZPA</name>
<accession>A0A1H3WM10</accession>
<dbReference type="AlphaFoldDB" id="A0A1H3WM10"/>
<evidence type="ECO:0008006" key="4">
    <source>
        <dbReference type="Google" id="ProtNLM"/>
    </source>
</evidence>
<dbReference type="EMBL" id="FNQK01000003">
    <property type="protein sequence ID" value="SDZ88207.1"/>
    <property type="molecule type" value="Genomic_DNA"/>
</dbReference>
<protein>
    <recommendedName>
        <fullName evidence="4">LTXXQ motif family protein</fullName>
    </recommendedName>
</protein>
<keyword evidence="3" id="KW-1185">Reference proteome</keyword>
<dbReference type="Proteomes" id="UP000198846">
    <property type="component" value="Unassembled WGS sequence"/>
</dbReference>
<reference evidence="2 3" key="1">
    <citation type="submission" date="2016-10" db="EMBL/GenBank/DDBJ databases">
        <authorList>
            <person name="de Groot N.N."/>
        </authorList>
    </citation>
    <scope>NUCLEOTIDE SEQUENCE [LARGE SCALE GENOMIC DNA]</scope>
    <source>
        <strain evidence="2 3">DSM 23842</strain>
    </source>
</reference>
<organism evidence="2 3">
    <name type="scientific">Bizionia paragorgiae</name>
    <dbReference type="NCBI Taxonomy" id="283786"/>
    <lineage>
        <taxon>Bacteria</taxon>
        <taxon>Pseudomonadati</taxon>
        <taxon>Bacteroidota</taxon>
        <taxon>Flavobacteriia</taxon>
        <taxon>Flavobacteriales</taxon>
        <taxon>Flavobacteriaceae</taxon>
        <taxon>Bizionia</taxon>
    </lineage>
</organism>
<dbReference type="OrthoDB" id="1448349at2"/>
<feature type="signal peptide" evidence="1">
    <location>
        <begin position="1"/>
        <end position="23"/>
    </location>
</feature>
<feature type="chain" id="PRO_5011765305" description="LTXXQ motif family protein" evidence="1">
    <location>
        <begin position="24"/>
        <end position="113"/>
    </location>
</feature>
<evidence type="ECO:0000313" key="3">
    <source>
        <dbReference type="Proteomes" id="UP000198846"/>
    </source>
</evidence>